<keyword evidence="8" id="KW-0325">Glycoprotein</keyword>
<protein>
    <recommendedName>
        <fullName evidence="16">Phytase A</fullName>
        <ecNumber evidence="4">3.1.3.8</ecNumber>
    </recommendedName>
    <alternativeName>
        <fullName evidence="17">Histidine acid phosphatase phyA</fullName>
    </alternativeName>
    <alternativeName>
        <fullName evidence="10">Myo-inositol hexakisphosphate phosphohydrolase A</fullName>
    </alternativeName>
    <alternativeName>
        <fullName evidence="9">Myo-inositol-hexaphosphate 3-phosphohydrolase A</fullName>
    </alternativeName>
</protein>
<name>A0A2B7XU23_9EURO</name>
<evidence type="ECO:0000256" key="5">
    <source>
        <dbReference type="ARBA" id="ARBA00022525"/>
    </source>
</evidence>
<keyword evidence="5" id="KW-0964">Secreted</keyword>
<gene>
    <name evidence="22" type="ORF">AJ79_04234</name>
</gene>
<feature type="region of interest" description="Disordered" evidence="20">
    <location>
        <begin position="229"/>
        <end position="253"/>
    </location>
</feature>
<evidence type="ECO:0000256" key="9">
    <source>
        <dbReference type="ARBA" id="ARBA00041857"/>
    </source>
</evidence>
<evidence type="ECO:0000256" key="10">
    <source>
        <dbReference type="ARBA" id="ARBA00042300"/>
    </source>
</evidence>
<evidence type="ECO:0000256" key="13">
    <source>
        <dbReference type="ARBA" id="ARBA00043721"/>
    </source>
</evidence>
<dbReference type="AlphaFoldDB" id="A0A2B7XU23"/>
<evidence type="ECO:0000256" key="12">
    <source>
        <dbReference type="ARBA" id="ARBA00043675"/>
    </source>
</evidence>
<dbReference type="InterPro" id="IPR000560">
    <property type="entry name" value="His_Pase_clade-2"/>
</dbReference>
<dbReference type="STRING" id="1447875.A0A2B7XU23"/>
<feature type="disulfide bond" evidence="19">
    <location>
        <begin position="121"/>
        <end position="464"/>
    </location>
</feature>
<feature type="disulfide bond" evidence="19">
    <location>
        <begin position="81"/>
        <end position="90"/>
    </location>
</feature>
<dbReference type="EMBL" id="PDNB01000057">
    <property type="protein sequence ID" value="PGH12490.1"/>
    <property type="molecule type" value="Genomic_DNA"/>
</dbReference>
<evidence type="ECO:0000313" key="23">
    <source>
        <dbReference type="Proteomes" id="UP000223968"/>
    </source>
</evidence>
<reference evidence="22 23" key="1">
    <citation type="submission" date="2017-10" db="EMBL/GenBank/DDBJ databases">
        <title>Comparative genomics in systemic dimorphic fungi from Ajellomycetaceae.</title>
        <authorList>
            <person name="Munoz J.F."/>
            <person name="Mcewen J.G."/>
            <person name="Clay O.K."/>
            <person name="Cuomo C.A."/>
        </authorList>
    </citation>
    <scope>NUCLEOTIDE SEQUENCE [LARGE SCALE GENOMIC DNA]</scope>
    <source>
        <strain evidence="22 23">UAMH5409</strain>
    </source>
</reference>
<dbReference type="PROSITE" id="PS00778">
    <property type="entry name" value="HIS_ACID_PHOSPHAT_2"/>
    <property type="match status" value="1"/>
</dbReference>
<evidence type="ECO:0000256" key="8">
    <source>
        <dbReference type="ARBA" id="ARBA00023180"/>
    </source>
</evidence>
<evidence type="ECO:0000313" key="22">
    <source>
        <dbReference type="EMBL" id="PGH12490.1"/>
    </source>
</evidence>
<dbReference type="Gene3D" id="3.40.50.1240">
    <property type="entry name" value="Phosphoglycerate mutase-like"/>
    <property type="match status" value="1"/>
</dbReference>
<comment type="catalytic activity">
    <reaction evidence="15">
        <text>1D-myo-inositol hexakisphosphate + H2O = 1D-myo-inositol 1,2,4,5,6-pentakisphosphate + phosphate</text>
        <dbReference type="Rhea" id="RHEA:16989"/>
        <dbReference type="ChEBI" id="CHEBI:15377"/>
        <dbReference type="ChEBI" id="CHEBI:43474"/>
        <dbReference type="ChEBI" id="CHEBI:57798"/>
        <dbReference type="ChEBI" id="CHEBI:58130"/>
        <dbReference type="EC" id="3.1.3.8"/>
    </reaction>
    <physiologicalReaction direction="left-to-right" evidence="15">
        <dbReference type="Rhea" id="RHEA:16990"/>
    </physiologicalReaction>
</comment>
<evidence type="ECO:0000256" key="11">
    <source>
        <dbReference type="ARBA" id="ARBA00043670"/>
    </source>
</evidence>
<evidence type="ECO:0000256" key="17">
    <source>
        <dbReference type="ARBA" id="ARBA00044262"/>
    </source>
</evidence>
<dbReference type="FunFam" id="3.40.50.1240:FF:000027">
    <property type="entry name" value="3-phytase A"/>
    <property type="match status" value="1"/>
</dbReference>
<dbReference type="PIRSF" id="PIRSF000894">
    <property type="entry name" value="Acid_phosphatase"/>
    <property type="match status" value="1"/>
</dbReference>
<evidence type="ECO:0000256" key="20">
    <source>
        <dbReference type="SAM" id="MobiDB-lite"/>
    </source>
</evidence>
<evidence type="ECO:0000256" key="2">
    <source>
        <dbReference type="ARBA" id="ARBA00005375"/>
    </source>
</evidence>
<dbReference type="EC" id="3.1.3.8" evidence="4"/>
<dbReference type="SUPFAM" id="SSF53254">
    <property type="entry name" value="Phosphoglycerate mutase-like"/>
    <property type="match status" value="1"/>
</dbReference>
<feature type="disulfide bond" evidence="19">
    <location>
        <begin position="489"/>
        <end position="497"/>
    </location>
</feature>
<organism evidence="22 23">
    <name type="scientific">Helicocarpus griseus UAMH5409</name>
    <dbReference type="NCBI Taxonomy" id="1447875"/>
    <lineage>
        <taxon>Eukaryota</taxon>
        <taxon>Fungi</taxon>
        <taxon>Dikarya</taxon>
        <taxon>Ascomycota</taxon>
        <taxon>Pezizomycotina</taxon>
        <taxon>Eurotiomycetes</taxon>
        <taxon>Eurotiomycetidae</taxon>
        <taxon>Onygenales</taxon>
        <taxon>Ajellomycetaceae</taxon>
        <taxon>Helicocarpus</taxon>
    </lineage>
</organism>
<dbReference type="InterPro" id="IPR033379">
    <property type="entry name" value="Acid_Pase_AS"/>
</dbReference>
<comment type="catalytic activity">
    <reaction evidence="13">
        <text>1D-myo-inositol 1,2,6-trisphosphate + H2O = 1D-myo-inositol 1,2-bisphosphate + phosphate</text>
        <dbReference type="Rhea" id="RHEA:77131"/>
        <dbReference type="ChEBI" id="CHEBI:15377"/>
        <dbReference type="ChEBI" id="CHEBI:43474"/>
        <dbReference type="ChEBI" id="CHEBI:195537"/>
        <dbReference type="ChEBI" id="CHEBI:195539"/>
    </reaction>
    <physiologicalReaction direction="left-to-right" evidence="13">
        <dbReference type="Rhea" id="RHEA:77132"/>
    </physiologicalReaction>
</comment>
<dbReference type="InterPro" id="IPR016274">
    <property type="entry name" value="Histidine_acid_Pase_euk"/>
</dbReference>
<dbReference type="GO" id="GO:0005576">
    <property type="term" value="C:extracellular region"/>
    <property type="evidence" value="ECO:0007669"/>
    <property type="project" value="UniProtKB-SubCell"/>
</dbReference>
<dbReference type="Pfam" id="PF00328">
    <property type="entry name" value="His_Phos_2"/>
    <property type="match status" value="1"/>
</dbReference>
<evidence type="ECO:0000256" key="21">
    <source>
        <dbReference type="SAM" id="Phobius"/>
    </source>
</evidence>
<evidence type="ECO:0000256" key="7">
    <source>
        <dbReference type="ARBA" id="ARBA00023157"/>
    </source>
</evidence>
<keyword evidence="21" id="KW-0812">Transmembrane</keyword>
<keyword evidence="21" id="KW-1133">Transmembrane helix</keyword>
<comment type="similarity">
    <text evidence="2">Belongs to the histidine acid phosphatase family.</text>
</comment>
<evidence type="ECO:0000256" key="14">
    <source>
        <dbReference type="ARBA" id="ARBA00043748"/>
    </source>
</evidence>
<evidence type="ECO:0000256" key="16">
    <source>
        <dbReference type="ARBA" id="ARBA00044106"/>
    </source>
</evidence>
<feature type="active site" description="Proton donor" evidence="18">
    <location>
        <position position="412"/>
    </location>
</feature>
<evidence type="ECO:0000256" key="6">
    <source>
        <dbReference type="ARBA" id="ARBA00022801"/>
    </source>
</evidence>
<dbReference type="Proteomes" id="UP000223968">
    <property type="component" value="Unassembled WGS sequence"/>
</dbReference>
<dbReference type="PANTHER" id="PTHR20963">
    <property type="entry name" value="MULTIPLE INOSITOL POLYPHOSPHATE PHOSPHATASE-RELATED"/>
    <property type="match status" value="1"/>
</dbReference>
<feature type="transmembrane region" description="Helical" evidence="21">
    <location>
        <begin position="50"/>
        <end position="71"/>
    </location>
</feature>
<dbReference type="PROSITE" id="PS00616">
    <property type="entry name" value="HIS_ACID_PHOSPHAT_1"/>
    <property type="match status" value="1"/>
</dbReference>
<evidence type="ECO:0000256" key="19">
    <source>
        <dbReference type="PIRSR" id="PIRSR000894-2"/>
    </source>
</evidence>
<keyword evidence="21" id="KW-0472">Membrane</keyword>
<sequence>MVEVTDHTALLGEEDVESGRPSSLDIKDSGRRRWPLFGLKDRGSSLKERWVSLLAGLSLMFLCGGFAYKFISHSFADGVVCSTVQNGYQCNRDYSQLWGQYTPYFSLNSISEISPEVPVGCTVTFVQVLSRHGARHPTEKKSELYSQLINRIQDHTEKYTGDFEFLKDFKYELEADHLTPFGESQMVDSGTKFYRRYKELAKDSPMFIRASGSQRVIVSAEKFIDGFHKEKQSDPSAPHNSPKPPVSVIISEAPNSNNTLDHSSCAAFDQNKPAHLAQAEFAEIFTPPILARVNSHLPGANLSTTDIPYLMDLCSFHTVALTPDASTLSPFCTLFTPTEWTQYDYYNTLGKYYGYSTGHPLGASQGVGFVNELIARLTHTPVHDSTSVNHTLDDNPTTFPLDVPLYADFSHDNTMLSIYTALGLFNGTRPLSNTTVQSAEETGGFSAAWTVPFGGRAYVEKMECDSTPVAREPLVRVLINDRVVPLYGCKVDGLGRCRLAEFVEGLSYARGGGDWARCYI</sequence>
<dbReference type="GO" id="GO:0016158">
    <property type="term" value="F:inositol hexakisphosphate 3-phosphatase activity"/>
    <property type="evidence" value="ECO:0007669"/>
    <property type="project" value="UniProtKB-EC"/>
</dbReference>
<evidence type="ECO:0000256" key="18">
    <source>
        <dbReference type="PIRSR" id="PIRSR000894-1"/>
    </source>
</evidence>
<accession>A0A2B7XU23</accession>
<feature type="disulfide bond" evidence="19">
    <location>
        <begin position="314"/>
        <end position="332"/>
    </location>
</feature>
<dbReference type="InterPro" id="IPR029033">
    <property type="entry name" value="His_PPase_superfam"/>
</dbReference>
<comment type="catalytic activity">
    <reaction evidence="14">
        <text>1D-myo-inositol 1,2,4,5,6-pentakisphosphate + H2O = 1D-myo-inositol 1,2,5,6-tetrakisphosphate + phosphate</text>
        <dbReference type="Rhea" id="RHEA:77115"/>
        <dbReference type="ChEBI" id="CHEBI:15377"/>
        <dbReference type="ChEBI" id="CHEBI:43474"/>
        <dbReference type="ChEBI" id="CHEBI:57798"/>
        <dbReference type="ChEBI" id="CHEBI:195535"/>
    </reaction>
    <physiologicalReaction direction="left-to-right" evidence="14">
        <dbReference type="Rhea" id="RHEA:77116"/>
    </physiologicalReaction>
</comment>
<proteinExistence type="inferred from homology"/>
<evidence type="ECO:0000256" key="3">
    <source>
        <dbReference type="ARBA" id="ARBA00011245"/>
    </source>
</evidence>
<keyword evidence="6" id="KW-0378">Hydrolase</keyword>
<evidence type="ECO:0000256" key="4">
    <source>
        <dbReference type="ARBA" id="ARBA00012632"/>
    </source>
</evidence>
<keyword evidence="23" id="KW-1185">Reference proteome</keyword>
<evidence type="ECO:0000256" key="1">
    <source>
        <dbReference type="ARBA" id="ARBA00004613"/>
    </source>
</evidence>
<dbReference type="PANTHER" id="PTHR20963:SF24">
    <property type="entry name" value="3-PHYTASE B"/>
    <property type="match status" value="1"/>
</dbReference>
<dbReference type="GO" id="GO:0003993">
    <property type="term" value="F:acid phosphatase activity"/>
    <property type="evidence" value="ECO:0007669"/>
    <property type="project" value="TreeGrafter"/>
</dbReference>
<comment type="subcellular location">
    <subcellularLocation>
        <location evidence="1">Secreted</location>
    </subcellularLocation>
</comment>
<dbReference type="OrthoDB" id="6509975at2759"/>
<feature type="disulfide bond" evidence="19">
    <location>
        <begin position="265"/>
        <end position="518"/>
    </location>
</feature>
<evidence type="ECO:0000256" key="15">
    <source>
        <dbReference type="ARBA" id="ARBA00043788"/>
    </source>
</evidence>
<keyword evidence="7 19" id="KW-1015">Disulfide bond</keyword>
<comment type="caution">
    <text evidence="22">The sequence shown here is derived from an EMBL/GenBank/DDBJ whole genome shotgun (WGS) entry which is preliminary data.</text>
</comment>
<comment type="catalytic activity">
    <reaction evidence="11">
        <text>1D-myo-inositol 1,2,5,6-tetrakisphosphate + H2O = 1D-myo-inositol 1,2,6-trisphosphate + phosphate</text>
        <dbReference type="Rhea" id="RHEA:77119"/>
        <dbReference type="ChEBI" id="CHEBI:15377"/>
        <dbReference type="ChEBI" id="CHEBI:43474"/>
        <dbReference type="ChEBI" id="CHEBI:195535"/>
        <dbReference type="ChEBI" id="CHEBI:195537"/>
    </reaction>
    <physiologicalReaction direction="left-to-right" evidence="11">
        <dbReference type="Rhea" id="RHEA:77120"/>
    </physiologicalReaction>
</comment>
<feature type="active site" description="Nucleophile" evidence="18">
    <location>
        <position position="132"/>
    </location>
</feature>
<comment type="subunit">
    <text evidence="3">Monomer.</text>
</comment>
<comment type="catalytic activity">
    <reaction evidence="12">
        <text>1D-myo-inositol 1,2-bisphosphate + H2O = 1D-myo-inositol 2-phosphate + phosphate</text>
        <dbReference type="Rhea" id="RHEA:77135"/>
        <dbReference type="ChEBI" id="CHEBI:15377"/>
        <dbReference type="ChEBI" id="CHEBI:43474"/>
        <dbReference type="ChEBI" id="CHEBI:84142"/>
        <dbReference type="ChEBI" id="CHEBI:195539"/>
    </reaction>
    <physiologicalReaction direction="left-to-right" evidence="12">
        <dbReference type="Rhea" id="RHEA:77136"/>
    </physiologicalReaction>
</comment>
<dbReference type="CDD" id="cd07061">
    <property type="entry name" value="HP_HAP_like"/>
    <property type="match status" value="1"/>
</dbReference>